<dbReference type="PANTHER" id="PTHR35287">
    <property type="entry name" value="SI:ZFOS-911D5.4"/>
    <property type="match status" value="1"/>
</dbReference>
<dbReference type="KEGG" id="mpt:Mpe_A2986"/>
<dbReference type="InterPro" id="IPR011528">
    <property type="entry name" value="NERD"/>
</dbReference>
<protein>
    <recommendedName>
        <fullName evidence="1">NERD domain-containing protein</fullName>
    </recommendedName>
</protein>
<dbReference type="HOGENOM" id="CLU_823601_0_0_4"/>
<evidence type="ECO:0000259" key="1">
    <source>
        <dbReference type="PROSITE" id="PS50965"/>
    </source>
</evidence>
<proteinExistence type="predicted"/>
<dbReference type="AlphaFoldDB" id="A2SK50"/>
<dbReference type="EMBL" id="CP000555">
    <property type="protein sequence ID" value="ABM95939.1"/>
    <property type="molecule type" value="Genomic_DNA"/>
</dbReference>
<evidence type="ECO:0000313" key="2">
    <source>
        <dbReference type="EMBL" id="ABM95939.1"/>
    </source>
</evidence>
<dbReference type="eggNOG" id="ENOG5032VDZ">
    <property type="taxonomic scope" value="Bacteria"/>
</dbReference>
<dbReference type="Pfam" id="PF08378">
    <property type="entry name" value="NERD"/>
    <property type="match status" value="1"/>
</dbReference>
<feature type="domain" description="NERD" evidence="1">
    <location>
        <begin position="53"/>
        <end position="174"/>
    </location>
</feature>
<accession>A2SK50</accession>
<dbReference type="STRING" id="420662.Mpe_A2986"/>
<keyword evidence="3" id="KW-1185">Reference proteome</keyword>
<gene>
    <name evidence="2" type="ordered locus">Mpe_A2986</name>
</gene>
<dbReference type="RefSeq" id="WP_011830567.1">
    <property type="nucleotide sequence ID" value="NC_008825.1"/>
</dbReference>
<name>A2SK50_METPP</name>
<sequence>MTDFPTDDARFEDFRLPGVPELRPADPGWERRLQDWHEMMRVRPHAELPEVLAGARGELSLRRVMGRHQSSRFGHIFGGKRVPRDPANPAAGRYEIDLVVVTPRRIAIIEVKHWSGTLRLDGEQWIYQRRSGEVQVFDSLVTHNDSKVRALRQHLQATGLDVPRDRFGQVVVFTHPGLDLDERLAAHPSVVTLYDLQVAGSRFGRGVSGSELLLAKLIERCAKPATATKLTEGLLEMMTPATTTRIAEVVGQLRTWDVVRLHGGRELIGDLIWVRVDGRRIGVLPACRKASLHWWRGKLWGLVPLLGLAPFGRMRGDLLPTTSVGMDDCVYFHEAGQIRPSVIALPHVDELRTG</sequence>
<dbReference type="PROSITE" id="PS50965">
    <property type="entry name" value="NERD"/>
    <property type="match status" value="1"/>
</dbReference>
<dbReference type="Proteomes" id="UP000000366">
    <property type="component" value="Chromosome"/>
</dbReference>
<reference evidence="2 3" key="1">
    <citation type="journal article" date="2007" name="J. Bacteriol.">
        <title>Whole-genome analysis of the methyl tert-butyl ether-degrading beta-proteobacterium Methylibium petroleiphilum PM1.</title>
        <authorList>
            <person name="Kane S.R."/>
            <person name="Chakicherla A.Y."/>
            <person name="Chain P.S.G."/>
            <person name="Schmidt R."/>
            <person name="Shin M.W."/>
            <person name="Legler T.C."/>
            <person name="Scow K.M."/>
            <person name="Larimer F.W."/>
            <person name="Lucas S.M."/>
            <person name="Richardson P.M."/>
            <person name="Hristova K.R."/>
        </authorList>
    </citation>
    <scope>NUCLEOTIDE SEQUENCE [LARGE SCALE GENOMIC DNA]</scope>
    <source>
        <strain evidence="3">ATCC BAA-1232 / LMG 22953 / PM1</strain>
    </source>
</reference>
<dbReference type="PANTHER" id="PTHR35287:SF1">
    <property type="entry name" value="SI:ZFOS-911D5.4"/>
    <property type="match status" value="1"/>
</dbReference>
<evidence type="ECO:0000313" key="3">
    <source>
        <dbReference type="Proteomes" id="UP000000366"/>
    </source>
</evidence>
<organism evidence="2 3">
    <name type="scientific">Methylibium petroleiphilum (strain ATCC BAA-1232 / LMG 22953 / PM1)</name>
    <dbReference type="NCBI Taxonomy" id="420662"/>
    <lineage>
        <taxon>Bacteria</taxon>
        <taxon>Pseudomonadati</taxon>
        <taxon>Pseudomonadota</taxon>
        <taxon>Betaproteobacteria</taxon>
        <taxon>Burkholderiales</taxon>
        <taxon>Sphaerotilaceae</taxon>
        <taxon>Methylibium</taxon>
    </lineage>
</organism>